<evidence type="ECO:0000313" key="3">
    <source>
        <dbReference type="EMBL" id="EFY06681.1"/>
    </source>
</evidence>
<dbReference type="STRING" id="762983.HMPREF9444_01538"/>
<keyword evidence="1" id="KW-1133">Transmembrane helix</keyword>
<reference evidence="3 4" key="1">
    <citation type="submission" date="2011-01" db="EMBL/GenBank/DDBJ databases">
        <authorList>
            <person name="Weinstock G."/>
            <person name="Sodergren E."/>
            <person name="Clifton S."/>
            <person name="Fulton L."/>
            <person name="Fulton B."/>
            <person name="Courtney L."/>
            <person name="Fronick C."/>
            <person name="Harrison M."/>
            <person name="Strong C."/>
            <person name="Farmer C."/>
            <person name="Delahaunty K."/>
            <person name="Markovic C."/>
            <person name="Hall O."/>
            <person name="Minx P."/>
            <person name="Tomlinson C."/>
            <person name="Mitreva M."/>
            <person name="Hou S."/>
            <person name="Chen J."/>
            <person name="Wollam A."/>
            <person name="Pepin K.H."/>
            <person name="Johnson M."/>
            <person name="Bhonagiri V."/>
            <person name="Zhang X."/>
            <person name="Suruliraj S."/>
            <person name="Warren W."/>
            <person name="Chinwalla A."/>
            <person name="Mardis E.R."/>
            <person name="Wilson R.K."/>
        </authorList>
    </citation>
    <scope>NUCLEOTIDE SEQUENCE [LARGE SCALE GENOMIC DNA]</scope>
    <source>
        <strain evidence="4">DSM 22608 / JCM 16073 / KCTC 15190 / YIT 12066</strain>
    </source>
</reference>
<proteinExistence type="predicted"/>
<feature type="transmembrane region" description="Helical" evidence="1">
    <location>
        <begin position="76"/>
        <end position="103"/>
    </location>
</feature>
<evidence type="ECO:0000313" key="4">
    <source>
        <dbReference type="Proteomes" id="UP000018458"/>
    </source>
</evidence>
<evidence type="ECO:0000259" key="2">
    <source>
        <dbReference type="Pfam" id="PF13248"/>
    </source>
</evidence>
<dbReference type="eggNOG" id="ENOG5031Z7H">
    <property type="taxonomic scope" value="Bacteria"/>
</dbReference>
<name>E8LLC5_SUCHY</name>
<comment type="caution">
    <text evidence="3">The sequence shown here is derived from an EMBL/GenBank/DDBJ whole genome shotgun (WGS) entry which is preliminary data.</text>
</comment>
<keyword evidence="1" id="KW-0812">Transmembrane</keyword>
<dbReference type="AlphaFoldDB" id="E8LLC5"/>
<dbReference type="Proteomes" id="UP000018458">
    <property type="component" value="Unassembled WGS sequence"/>
</dbReference>
<accession>E8LLC5</accession>
<evidence type="ECO:0000256" key="1">
    <source>
        <dbReference type="SAM" id="Phobius"/>
    </source>
</evidence>
<feature type="domain" description="Putative zinc-ribbon" evidence="2">
    <location>
        <begin position="4"/>
        <end position="27"/>
    </location>
</feature>
<keyword evidence="1" id="KW-0472">Membrane</keyword>
<gene>
    <name evidence="3" type="ORF">HMPREF9444_01538</name>
</gene>
<dbReference type="EMBL" id="AEVO01000091">
    <property type="protein sequence ID" value="EFY06681.1"/>
    <property type="molecule type" value="Genomic_DNA"/>
</dbReference>
<dbReference type="InterPro" id="IPR059113">
    <property type="entry name" value="Znf_ribbon"/>
</dbReference>
<organism evidence="3 4">
    <name type="scientific">Succinatimonas hippei (strain DSM 22608 / JCM 16073 / KCTC 15190 / YIT 12066)</name>
    <dbReference type="NCBI Taxonomy" id="762983"/>
    <lineage>
        <taxon>Bacteria</taxon>
        <taxon>Pseudomonadati</taxon>
        <taxon>Pseudomonadota</taxon>
        <taxon>Gammaproteobacteria</taxon>
        <taxon>Aeromonadales</taxon>
        <taxon>Succinivibrionaceae</taxon>
        <taxon>Succinatimonas</taxon>
    </lineage>
</organism>
<dbReference type="OrthoDB" id="8685152at2"/>
<dbReference type="Pfam" id="PF13248">
    <property type="entry name" value="Zn_ribbon_3"/>
    <property type="match status" value="1"/>
</dbReference>
<protein>
    <recommendedName>
        <fullName evidence="2">Putative zinc-ribbon domain-containing protein</fullName>
    </recommendedName>
</protein>
<feature type="transmembrane region" description="Helical" evidence="1">
    <location>
        <begin position="38"/>
        <end position="56"/>
    </location>
</feature>
<sequence>MALIKCPECGKEVSSTSFVCPNCGKELRKPKRSFIGKIFLWIFFLFNIFMILWLVGGMSNVADIKTSNEIEEAGKAVGAGLAFMSILFIWVCGAIITGLLAFFTRPKR</sequence>
<keyword evidence="4" id="KW-1185">Reference proteome</keyword>
<dbReference type="HOGENOM" id="CLU_2168498_0_0_6"/>
<dbReference type="RefSeq" id="WP_009143713.1">
    <property type="nucleotide sequence ID" value="NZ_GL831024.1"/>
</dbReference>